<reference evidence="3" key="1">
    <citation type="submission" date="2016-11" db="EMBL/GenBank/DDBJ databases">
        <authorList>
            <person name="Varghese N."/>
            <person name="Submissions S."/>
        </authorList>
    </citation>
    <scope>NUCLEOTIDE SEQUENCE [LARGE SCALE GENOMIC DNA]</scope>
    <source>
        <strain evidence="3">DSM 26884</strain>
    </source>
</reference>
<dbReference type="Proteomes" id="UP000184192">
    <property type="component" value="Unassembled WGS sequence"/>
</dbReference>
<keyword evidence="1" id="KW-0472">Membrane</keyword>
<feature type="transmembrane region" description="Helical" evidence="1">
    <location>
        <begin position="6"/>
        <end position="28"/>
    </location>
</feature>
<accession>A0A1M6HEB5</accession>
<evidence type="ECO:0000313" key="2">
    <source>
        <dbReference type="EMBL" id="SHJ20542.1"/>
    </source>
</evidence>
<protein>
    <submittedName>
        <fullName evidence="2">Uncharacterized protein</fullName>
    </submittedName>
</protein>
<dbReference type="EMBL" id="FQZN01000018">
    <property type="protein sequence ID" value="SHJ20542.1"/>
    <property type="molecule type" value="Genomic_DNA"/>
</dbReference>
<dbReference type="AlphaFoldDB" id="A0A1M6HEB5"/>
<sequence length="115" mass="14068">MKFYFYTAFSLLFYGLYRIYAPFCYPYLSRILLLEKLKVIRIYYFAFKTINARKVNIYKKRLLCFFNNRLHTLNFLTAYQGKQLFHFTAADSHKSIVLFHIYLPYIFTHHSTFLI</sequence>
<keyword evidence="1" id="KW-1133">Transmembrane helix</keyword>
<evidence type="ECO:0000256" key="1">
    <source>
        <dbReference type="SAM" id="Phobius"/>
    </source>
</evidence>
<gene>
    <name evidence="2" type="ORF">SAMN05444350_11828</name>
</gene>
<keyword evidence="3" id="KW-1185">Reference proteome</keyword>
<organism evidence="2 3">
    <name type="scientific">Bacteroides stercorirosoris</name>
    <dbReference type="NCBI Taxonomy" id="871324"/>
    <lineage>
        <taxon>Bacteria</taxon>
        <taxon>Pseudomonadati</taxon>
        <taxon>Bacteroidota</taxon>
        <taxon>Bacteroidia</taxon>
        <taxon>Bacteroidales</taxon>
        <taxon>Bacteroidaceae</taxon>
        <taxon>Bacteroides</taxon>
    </lineage>
</organism>
<evidence type="ECO:0000313" key="3">
    <source>
        <dbReference type="Proteomes" id="UP000184192"/>
    </source>
</evidence>
<proteinExistence type="predicted"/>
<keyword evidence="1" id="KW-0812">Transmembrane</keyword>
<name>A0A1M6HEB5_9BACE</name>